<dbReference type="AlphaFoldDB" id="A0A317GIT2"/>
<reference evidence="1" key="2">
    <citation type="submission" date="2018-05" db="EMBL/GenBank/DDBJ databases">
        <authorList>
            <person name="Lanie J.A."/>
            <person name="Ng W.-L."/>
            <person name="Kazmierczak K.M."/>
            <person name="Andrzejewski T.M."/>
            <person name="Davidsen T.M."/>
            <person name="Wayne K.J."/>
            <person name="Tettelin H."/>
            <person name="Glass J.I."/>
            <person name="Rusch D."/>
            <person name="Podicherti R."/>
            <person name="Tsui H.-C.T."/>
            <person name="Winkler M.E."/>
        </authorList>
    </citation>
    <scope>NUCLEOTIDE SEQUENCE</scope>
    <source>
        <strain evidence="1">LR12</strain>
    </source>
</reference>
<dbReference type="EMBL" id="QGHS01000051">
    <property type="protein sequence ID" value="PWT47039.1"/>
    <property type="molecule type" value="Genomic_DNA"/>
</dbReference>
<protein>
    <recommendedName>
        <fullName evidence="4">HK97 gp10 family phage protein</fullName>
    </recommendedName>
</protein>
<proteinExistence type="predicted"/>
<name>A0A317GIT2_LIMRT</name>
<reference evidence="1 3" key="1">
    <citation type="journal article" date="2018" name="Front. Microbiol.">
        <title>Comparative Genomics of the Herbivore Gut Symbiont Lactobacillus reuteri Reveals Genetic Diversity and Lifestyle Adaptation.</title>
        <authorList>
            <person name="Zhao J."/>
        </authorList>
    </citation>
    <scope>NUCLEOTIDE SEQUENCE [LARGE SCALE GENOMIC DNA]</scope>
    <source>
        <strain evidence="1 3">LR12</strain>
    </source>
</reference>
<dbReference type="NCBIfam" id="TIGR01725">
    <property type="entry name" value="phge_HK97_gp10"/>
    <property type="match status" value="1"/>
</dbReference>
<organism evidence="1 3">
    <name type="scientific">Limosilactobacillus reuteri</name>
    <name type="common">Lactobacillus reuteri</name>
    <dbReference type="NCBI Taxonomy" id="1598"/>
    <lineage>
        <taxon>Bacteria</taxon>
        <taxon>Bacillati</taxon>
        <taxon>Bacillota</taxon>
        <taxon>Bacilli</taxon>
        <taxon>Lactobacillales</taxon>
        <taxon>Lactobacillaceae</taxon>
        <taxon>Limosilactobacillus</taxon>
    </lineage>
</organism>
<evidence type="ECO:0000313" key="2">
    <source>
        <dbReference type="EMBL" id="PWT47039.1"/>
    </source>
</evidence>
<dbReference type="RefSeq" id="WP_134907393.1">
    <property type="nucleotide sequence ID" value="NZ_JAJAOX010000339.1"/>
</dbReference>
<evidence type="ECO:0000313" key="3">
    <source>
        <dbReference type="Proteomes" id="UP000245866"/>
    </source>
</evidence>
<evidence type="ECO:0000313" key="1">
    <source>
        <dbReference type="EMBL" id="PWT46395.1"/>
    </source>
</evidence>
<sequence length="119" mass="13316">MSKNFVKLEGITELSNGLKDRTHMSDVKAIVKQNGAELQSKAQDNMDQAYTKGYSTGATKRSTSVRIADRGLTAIVGPHTKYFSYLEYGTRFMDAKPTLGPALTYQALRFVDQLNRLFM</sequence>
<gene>
    <name evidence="2" type="ORF">DKZ23_05205</name>
    <name evidence="1" type="ORF">DKZ23_06325</name>
</gene>
<dbReference type="Proteomes" id="UP000245866">
    <property type="component" value="Unassembled WGS sequence"/>
</dbReference>
<dbReference type="EMBL" id="QGHS01000067">
    <property type="protein sequence ID" value="PWT46395.1"/>
    <property type="molecule type" value="Genomic_DNA"/>
</dbReference>
<dbReference type="InterPro" id="IPR010064">
    <property type="entry name" value="HK97-gp10_tail"/>
</dbReference>
<evidence type="ECO:0008006" key="4">
    <source>
        <dbReference type="Google" id="ProtNLM"/>
    </source>
</evidence>
<dbReference type="Pfam" id="PF04883">
    <property type="entry name" value="HK97-gp10_like"/>
    <property type="match status" value="1"/>
</dbReference>
<comment type="caution">
    <text evidence="1">The sequence shown here is derived from an EMBL/GenBank/DDBJ whole genome shotgun (WGS) entry which is preliminary data.</text>
</comment>
<accession>A0A317GIT2</accession>